<dbReference type="InterPro" id="IPR017937">
    <property type="entry name" value="Thioredoxin_CS"/>
</dbReference>
<proteinExistence type="inferred from homology"/>
<evidence type="ECO:0000313" key="9">
    <source>
        <dbReference type="EMBL" id="KRO40214.1"/>
    </source>
</evidence>
<comment type="similarity">
    <text evidence="1">Belongs to the thioredoxin family. DsbA subfamily.</text>
</comment>
<dbReference type="PANTHER" id="PTHR35891:SF2">
    <property type="entry name" value="THIOL:DISULFIDE INTERCHANGE PROTEIN DSBA"/>
    <property type="match status" value="1"/>
</dbReference>
<feature type="signal peptide" evidence="7">
    <location>
        <begin position="1"/>
        <end position="21"/>
    </location>
</feature>
<dbReference type="InterPro" id="IPR023205">
    <property type="entry name" value="DsbA/DsbL"/>
</dbReference>
<dbReference type="Gene3D" id="3.40.30.10">
    <property type="entry name" value="Glutaredoxin"/>
    <property type="match status" value="1"/>
</dbReference>
<evidence type="ECO:0000313" key="10">
    <source>
        <dbReference type="Proteomes" id="UP000050874"/>
    </source>
</evidence>
<dbReference type="SUPFAM" id="SSF52833">
    <property type="entry name" value="Thioredoxin-like"/>
    <property type="match status" value="1"/>
</dbReference>
<protein>
    <recommendedName>
        <fullName evidence="5">Thiol:disulfide interchange protein</fullName>
    </recommendedName>
</protein>
<evidence type="ECO:0000256" key="7">
    <source>
        <dbReference type="SAM" id="SignalP"/>
    </source>
</evidence>
<evidence type="ECO:0000256" key="5">
    <source>
        <dbReference type="PIRNR" id="PIRNR001488"/>
    </source>
</evidence>
<dbReference type="CDD" id="cd03019">
    <property type="entry name" value="DsbA_DsbA"/>
    <property type="match status" value="1"/>
</dbReference>
<evidence type="ECO:0000256" key="4">
    <source>
        <dbReference type="ARBA" id="ARBA00023284"/>
    </source>
</evidence>
<dbReference type="GO" id="GO:0016491">
    <property type="term" value="F:oxidoreductase activity"/>
    <property type="evidence" value="ECO:0007669"/>
    <property type="project" value="InterPro"/>
</dbReference>
<evidence type="ECO:0000256" key="6">
    <source>
        <dbReference type="PIRSR" id="PIRSR001488-1"/>
    </source>
</evidence>
<dbReference type="PANTHER" id="PTHR35891">
    <property type="entry name" value="THIOL:DISULFIDE INTERCHANGE PROTEIN DSBA"/>
    <property type="match status" value="1"/>
</dbReference>
<dbReference type="Proteomes" id="UP000050874">
    <property type="component" value="Unassembled WGS sequence"/>
</dbReference>
<keyword evidence="4" id="KW-0676">Redox-active center</keyword>
<organism evidence="9 10">
    <name type="scientific">SAR86 cluster bacterium BACL1 MAG-120920-bin57</name>
    <dbReference type="NCBI Taxonomy" id="1655571"/>
    <lineage>
        <taxon>Bacteria</taxon>
        <taxon>Pseudomonadati</taxon>
        <taxon>Pseudomonadota</taxon>
        <taxon>Gammaproteobacteria</taxon>
        <taxon>SAR86 cluster</taxon>
    </lineage>
</organism>
<name>A0A0R2PQP4_9GAMM</name>
<evidence type="ECO:0000256" key="2">
    <source>
        <dbReference type="ARBA" id="ARBA00022729"/>
    </source>
</evidence>
<keyword evidence="5" id="KW-0574">Periplasm</keyword>
<feature type="domain" description="DSBA-like thioredoxin" evidence="8">
    <location>
        <begin position="81"/>
        <end position="186"/>
    </location>
</feature>
<evidence type="ECO:0000256" key="3">
    <source>
        <dbReference type="ARBA" id="ARBA00023157"/>
    </source>
</evidence>
<gene>
    <name evidence="9" type="ORF">ABR63_04400</name>
</gene>
<keyword evidence="2 7" id="KW-0732">Signal</keyword>
<dbReference type="PROSITE" id="PS00194">
    <property type="entry name" value="THIOREDOXIN_1"/>
    <property type="match status" value="1"/>
</dbReference>
<dbReference type="InterPro" id="IPR050824">
    <property type="entry name" value="Thiol_disulfide_DsbA"/>
</dbReference>
<accession>A0A0R2PQP4</accession>
<dbReference type="InterPro" id="IPR036249">
    <property type="entry name" value="Thioredoxin-like_sf"/>
</dbReference>
<dbReference type="EMBL" id="LIAV01000157">
    <property type="protein sequence ID" value="KRO40214.1"/>
    <property type="molecule type" value="Genomic_DNA"/>
</dbReference>
<keyword evidence="3 5" id="KW-1015">Disulfide bond</keyword>
<dbReference type="Pfam" id="PF01323">
    <property type="entry name" value="DSBA"/>
    <property type="match status" value="1"/>
</dbReference>
<feature type="disulfide bond" description="Redox-active" evidence="6">
    <location>
        <begin position="54"/>
        <end position="57"/>
    </location>
</feature>
<feature type="chain" id="PRO_5006586865" description="Thiol:disulfide interchange protein" evidence="7">
    <location>
        <begin position="22"/>
        <end position="205"/>
    </location>
</feature>
<evidence type="ECO:0000256" key="1">
    <source>
        <dbReference type="ARBA" id="ARBA00005791"/>
    </source>
</evidence>
<dbReference type="InterPro" id="IPR001853">
    <property type="entry name" value="DSBA-like_thioredoxin_dom"/>
</dbReference>
<dbReference type="AlphaFoldDB" id="A0A0R2PQP4"/>
<comment type="subcellular location">
    <subcellularLocation>
        <location evidence="5">Periplasm</location>
    </subcellularLocation>
</comment>
<dbReference type="GO" id="GO:0042597">
    <property type="term" value="C:periplasmic space"/>
    <property type="evidence" value="ECO:0007669"/>
    <property type="project" value="UniProtKB-SubCell"/>
</dbReference>
<evidence type="ECO:0000259" key="8">
    <source>
        <dbReference type="Pfam" id="PF01323"/>
    </source>
</evidence>
<reference evidence="10" key="1">
    <citation type="submission" date="2015-10" db="EMBL/GenBank/DDBJ databases">
        <title>Metagenome-Assembled Genomes uncover a global brackish microbiome.</title>
        <authorList>
            <person name="Hugerth L.W."/>
            <person name="Larsson J."/>
            <person name="Alneberg J."/>
            <person name="Lindh M.V."/>
            <person name="Legrand C."/>
            <person name="Pinhassi J."/>
            <person name="Andersson A."/>
        </authorList>
    </citation>
    <scope>NUCLEOTIDE SEQUENCE [LARGE SCALE GENOMIC DNA]</scope>
</reference>
<comment type="caution">
    <text evidence="9">The sequence shown here is derived from an EMBL/GenBank/DDBJ whole genome shotgun (WGS) entry which is preliminary data.</text>
</comment>
<sequence>MKYHKYALTFLLLFAALGAHAEYKLGRDYGTISNPLPVKEDGVVEVLEVFWYGCGHCYNLEPVIENWSSKKDSSVKLTKMPVTWGPAHQLHAKLFYTIEALGIGNEAHTAVFTSIHKESNYLSSEEAIITFLETFNFDRGQILKQMNSFSVKQKVKRAIELSRQLKVSAVPMIFVDGQYKIEGKRSHSEMLKVADHVIELQKPVS</sequence>
<dbReference type="PIRSF" id="PIRSF001488">
    <property type="entry name" value="Tdi_protein"/>
    <property type="match status" value="1"/>
</dbReference>